<dbReference type="SMART" id="SM00382">
    <property type="entry name" value="AAA"/>
    <property type="match status" value="1"/>
</dbReference>
<dbReference type="InterPro" id="IPR027417">
    <property type="entry name" value="P-loop_NTPase"/>
</dbReference>
<evidence type="ECO:0000256" key="8">
    <source>
        <dbReference type="ARBA" id="ARBA00022967"/>
    </source>
</evidence>
<dbReference type="PANTHER" id="PTHR43297:SF14">
    <property type="entry name" value="ATPASE AAA-TYPE CORE DOMAIN-CONTAINING PROTEIN"/>
    <property type="match status" value="1"/>
</dbReference>
<evidence type="ECO:0000256" key="7">
    <source>
        <dbReference type="ARBA" id="ARBA00022840"/>
    </source>
</evidence>
<evidence type="ECO:0000313" key="11">
    <source>
        <dbReference type="EMBL" id="MFD1933487.1"/>
    </source>
</evidence>
<dbReference type="CDD" id="cd03257">
    <property type="entry name" value="ABC_NikE_OppD_transporters"/>
    <property type="match status" value="1"/>
</dbReference>
<dbReference type="Proteomes" id="UP001597368">
    <property type="component" value="Unassembled WGS sequence"/>
</dbReference>
<keyword evidence="9" id="KW-0472">Membrane</keyword>
<dbReference type="InterPro" id="IPR003593">
    <property type="entry name" value="AAA+_ATPase"/>
</dbReference>
<dbReference type="EMBL" id="JBHUFV010000033">
    <property type="protein sequence ID" value="MFD1933487.1"/>
    <property type="molecule type" value="Genomic_DNA"/>
</dbReference>
<dbReference type="PROSITE" id="PS50893">
    <property type="entry name" value="ABC_TRANSPORTER_2"/>
    <property type="match status" value="1"/>
</dbReference>
<evidence type="ECO:0000259" key="10">
    <source>
        <dbReference type="PROSITE" id="PS50893"/>
    </source>
</evidence>
<proteinExistence type="inferred from homology"/>
<evidence type="ECO:0000313" key="12">
    <source>
        <dbReference type="Proteomes" id="UP001597368"/>
    </source>
</evidence>
<dbReference type="PANTHER" id="PTHR43297">
    <property type="entry name" value="OLIGOPEPTIDE TRANSPORT ATP-BINDING PROTEIN APPD"/>
    <property type="match status" value="1"/>
</dbReference>
<comment type="subcellular location">
    <subcellularLocation>
        <location evidence="1">Cell membrane</location>
        <topology evidence="1">Peripheral membrane protein</topology>
    </subcellularLocation>
</comment>
<dbReference type="InterPro" id="IPR050388">
    <property type="entry name" value="ABC_Ni/Peptide_Import"/>
</dbReference>
<dbReference type="InterPro" id="IPR003439">
    <property type="entry name" value="ABC_transporter-like_ATP-bd"/>
</dbReference>
<dbReference type="SUPFAM" id="SSF52540">
    <property type="entry name" value="P-loop containing nucleoside triphosphate hydrolases"/>
    <property type="match status" value="1"/>
</dbReference>
<evidence type="ECO:0000256" key="3">
    <source>
        <dbReference type="ARBA" id="ARBA00022448"/>
    </source>
</evidence>
<comment type="caution">
    <text evidence="11">The sequence shown here is derived from an EMBL/GenBank/DDBJ whole genome shotgun (WGS) entry which is preliminary data.</text>
</comment>
<accession>A0ABW4SW39</accession>
<evidence type="ECO:0000256" key="4">
    <source>
        <dbReference type="ARBA" id="ARBA00022475"/>
    </source>
</evidence>
<dbReference type="NCBIfam" id="TIGR01727">
    <property type="entry name" value="oligo_HPY"/>
    <property type="match status" value="1"/>
</dbReference>
<gene>
    <name evidence="11" type="ORF">ACFSKW_18685</name>
</gene>
<feature type="domain" description="ABC transporter" evidence="10">
    <location>
        <begin position="1"/>
        <end position="221"/>
    </location>
</feature>
<evidence type="ECO:0000256" key="9">
    <source>
        <dbReference type="ARBA" id="ARBA00023136"/>
    </source>
</evidence>
<dbReference type="GO" id="GO:0005524">
    <property type="term" value="F:ATP binding"/>
    <property type="evidence" value="ECO:0007669"/>
    <property type="project" value="UniProtKB-KW"/>
</dbReference>
<comment type="similarity">
    <text evidence="2">Belongs to the ABC transporter superfamily.</text>
</comment>
<protein>
    <submittedName>
        <fullName evidence="11">ABC transporter ATP-binding protein</fullName>
    </submittedName>
</protein>
<dbReference type="Pfam" id="PF08352">
    <property type="entry name" value="oligo_HPY"/>
    <property type="match status" value="1"/>
</dbReference>
<keyword evidence="8" id="KW-1278">Translocase</keyword>
<reference evidence="12" key="1">
    <citation type="journal article" date="2019" name="Int. J. Syst. Evol. Microbiol.">
        <title>The Global Catalogue of Microorganisms (GCM) 10K type strain sequencing project: providing services to taxonomists for standard genome sequencing and annotation.</title>
        <authorList>
            <consortium name="The Broad Institute Genomics Platform"/>
            <consortium name="The Broad Institute Genome Sequencing Center for Infectious Disease"/>
            <person name="Wu L."/>
            <person name="Ma J."/>
        </authorList>
    </citation>
    <scope>NUCLEOTIDE SEQUENCE [LARGE SCALE GENOMIC DNA]</scope>
    <source>
        <strain evidence="12">ICMP 6774ER</strain>
    </source>
</reference>
<name>A0ABW4SW39_9ACTN</name>
<evidence type="ECO:0000256" key="5">
    <source>
        <dbReference type="ARBA" id="ARBA00022519"/>
    </source>
</evidence>
<dbReference type="RefSeq" id="WP_379573530.1">
    <property type="nucleotide sequence ID" value="NZ_JBHUFV010000033.1"/>
</dbReference>
<organism evidence="11 12">
    <name type="scientific">Nonomuraea mangrovi</name>
    <dbReference type="NCBI Taxonomy" id="2316207"/>
    <lineage>
        <taxon>Bacteria</taxon>
        <taxon>Bacillati</taxon>
        <taxon>Actinomycetota</taxon>
        <taxon>Actinomycetes</taxon>
        <taxon>Streptosporangiales</taxon>
        <taxon>Streptosporangiaceae</taxon>
        <taxon>Nonomuraea</taxon>
    </lineage>
</organism>
<sequence length="284" mass="29673">MTFSVRPGRCLALVGESGCGKSVLAHALLGLLPANARVSGRAVLDGSLDLLSATPAVLSGRVRGREIGLISQSPATHLTPVRTARAQLREALGELGSTRSADELAERFGLAPRDLDRYPHELSGGMAQRAANAIALAGDPGLLIADEPTSGLDRPLVERTMAVLRELCEEGRAVLVITHDLRAAAQVADDIAVMYAGRLVEAGPAAEILERPRHPYTAGLVAAQPDREFVAVPGMPPELTALPPGCAFARRCRHAGAACATQPAMAAGVSCHHPLRDAGHARRS</sequence>
<dbReference type="Pfam" id="PF00005">
    <property type="entry name" value="ABC_tran"/>
    <property type="match status" value="1"/>
</dbReference>
<keyword evidence="6" id="KW-0547">Nucleotide-binding</keyword>
<evidence type="ECO:0000256" key="1">
    <source>
        <dbReference type="ARBA" id="ARBA00004202"/>
    </source>
</evidence>
<keyword evidence="7 11" id="KW-0067">ATP-binding</keyword>
<dbReference type="InterPro" id="IPR013563">
    <property type="entry name" value="Oligopep_ABC_C"/>
</dbReference>
<dbReference type="Gene3D" id="3.40.50.300">
    <property type="entry name" value="P-loop containing nucleotide triphosphate hydrolases"/>
    <property type="match status" value="1"/>
</dbReference>
<keyword evidence="12" id="KW-1185">Reference proteome</keyword>
<keyword evidence="5" id="KW-0997">Cell inner membrane</keyword>
<keyword evidence="4" id="KW-1003">Cell membrane</keyword>
<keyword evidence="3" id="KW-0813">Transport</keyword>
<evidence type="ECO:0000256" key="2">
    <source>
        <dbReference type="ARBA" id="ARBA00005417"/>
    </source>
</evidence>
<evidence type="ECO:0000256" key="6">
    <source>
        <dbReference type="ARBA" id="ARBA00022741"/>
    </source>
</evidence>